<dbReference type="GeneID" id="107069318"/>
<dbReference type="InterPro" id="IPR031959">
    <property type="entry name" value="DUF4779"/>
</dbReference>
<feature type="region of interest" description="Disordered" evidence="1">
    <location>
        <begin position="275"/>
        <end position="340"/>
    </location>
</feature>
<dbReference type="RefSeq" id="XP_015182023.1">
    <property type="nucleotide sequence ID" value="XM_015326537.1"/>
</dbReference>
<feature type="signal peptide" evidence="2">
    <location>
        <begin position="1"/>
        <end position="18"/>
    </location>
</feature>
<feature type="compositionally biased region" description="Basic and acidic residues" evidence="1">
    <location>
        <begin position="308"/>
        <end position="325"/>
    </location>
</feature>
<gene>
    <name evidence="4" type="primary">LOC107069318</name>
</gene>
<accession>A0ABM1IP86</accession>
<dbReference type="Proteomes" id="UP000694924">
    <property type="component" value="Unplaced"/>
</dbReference>
<feature type="compositionally biased region" description="Acidic residues" evidence="1">
    <location>
        <begin position="190"/>
        <end position="211"/>
    </location>
</feature>
<feature type="compositionally biased region" description="Basic and acidic residues" evidence="1">
    <location>
        <begin position="275"/>
        <end position="287"/>
    </location>
</feature>
<evidence type="ECO:0000313" key="4">
    <source>
        <dbReference type="RefSeq" id="XP_015182023.1"/>
    </source>
</evidence>
<evidence type="ECO:0000256" key="1">
    <source>
        <dbReference type="SAM" id="MobiDB-lite"/>
    </source>
</evidence>
<proteinExistence type="predicted"/>
<feature type="region of interest" description="Disordered" evidence="1">
    <location>
        <begin position="362"/>
        <end position="448"/>
    </location>
</feature>
<evidence type="ECO:0000256" key="2">
    <source>
        <dbReference type="SAM" id="SignalP"/>
    </source>
</evidence>
<organism evidence="3 4">
    <name type="scientific">Polistes dominula</name>
    <name type="common">European paper wasp</name>
    <name type="synonym">Vespa dominula</name>
    <dbReference type="NCBI Taxonomy" id="743375"/>
    <lineage>
        <taxon>Eukaryota</taxon>
        <taxon>Metazoa</taxon>
        <taxon>Ecdysozoa</taxon>
        <taxon>Arthropoda</taxon>
        <taxon>Hexapoda</taxon>
        <taxon>Insecta</taxon>
        <taxon>Pterygota</taxon>
        <taxon>Neoptera</taxon>
        <taxon>Endopterygota</taxon>
        <taxon>Hymenoptera</taxon>
        <taxon>Apocrita</taxon>
        <taxon>Aculeata</taxon>
        <taxon>Vespoidea</taxon>
        <taxon>Vespidae</taxon>
        <taxon>Polistinae</taxon>
        <taxon>Polistini</taxon>
        <taxon>Polistes</taxon>
    </lineage>
</organism>
<reference evidence="4" key="1">
    <citation type="submission" date="2025-08" db="UniProtKB">
        <authorList>
            <consortium name="RefSeq"/>
        </authorList>
    </citation>
    <scope>IDENTIFICATION</scope>
    <source>
        <tissue evidence="4">Whole body</tissue>
    </source>
</reference>
<sequence length="448" mass="51565">MIVIVTILALILIKLNDGAPTKMERMTIAKTNITDLESSATGYTYEQRQNYPVTYVHYTNYGSGRYYDTPLPIHYIVDGSSKGAVAPVALSVPQTAALYERPLISYTNVGQKLNPYMQQRLSYVKTGNDHMEAQGVYIVPQKPLPPYYVHLSNEKVIKGKDGNQGHANEKSNEDVKETYDKEKEYNDEHGDNDDNDDYEDDDEDDDEDNSEYNDAHKTYHSKGFNHDHLGHSQKLYNKDHDHLGDIGSSFQIEEHSSNGEKSDSAYNSYDTFDEEQKKTYDSAEKAGHSNLKGKQKKEYTNTSGSYGQHDDLKKGEEGAKHEHSSYHKKGGKTNGFHKVYHKDEYKKNTDFYDENHKDGQFSKHFAFDQHNNAKEGDYQKESHHDSGLDQWDKTKKDDFKKGHDVSRNQEHHSEKDEDSYHKDYSDYSKETGERAEKKHGYSKTHDDY</sequence>
<feature type="region of interest" description="Disordered" evidence="1">
    <location>
        <begin position="183"/>
        <end position="225"/>
    </location>
</feature>
<keyword evidence="3" id="KW-1185">Reference proteome</keyword>
<protein>
    <submittedName>
        <fullName evidence="4">Protein starmaker-like</fullName>
    </submittedName>
</protein>
<dbReference type="Pfam" id="PF16009">
    <property type="entry name" value="DUF4779"/>
    <property type="match status" value="1"/>
</dbReference>
<name>A0ABM1IP86_POLDO</name>
<keyword evidence="2" id="KW-0732">Signal</keyword>
<feature type="chain" id="PRO_5045546305" evidence="2">
    <location>
        <begin position="19"/>
        <end position="448"/>
    </location>
</feature>
<evidence type="ECO:0000313" key="3">
    <source>
        <dbReference type="Proteomes" id="UP000694924"/>
    </source>
</evidence>